<dbReference type="AlphaFoldDB" id="A0A1X0XSJ3"/>
<keyword evidence="3" id="KW-1185">Reference proteome</keyword>
<dbReference type="OrthoDB" id="5402169at2"/>
<dbReference type="SUPFAM" id="SSF103196">
    <property type="entry name" value="Roadblock/LC7 domain"/>
    <property type="match status" value="1"/>
</dbReference>
<accession>A0A1X0XSJ3</accession>
<dbReference type="SMART" id="SM00960">
    <property type="entry name" value="Robl_LC7"/>
    <property type="match status" value="1"/>
</dbReference>
<reference evidence="2 3" key="1">
    <citation type="submission" date="2017-03" db="EMBL/GenBank/DDBJ databases">
        <title>Genome sequence of Geothermobacter sp. EPR-M, Deep-Sea Iron Reducer.</title>
        <authorList>
            <person name="Tully B."/>
            <person name="Savalia P."/>
            <person name="Abuyen K."/>
            <person name="Baughan C."/>
            <person name="Romero E."/>
            <person name="Ronkowski C."/>
            <person name="Torres B."/>
            <person name="Tremblay J."/>
            <person name="Trujillo A."/>
            <person name="Tyler M."/>
            <person name="Perez-Rodriguez I."/>
            <person name="Amend J."/>
        </authorList>
    </citation>
    <scope>NUCLEOTIDE SEQUENCE [LARGE SCALE GENOMIC DNA]</scope>
    <source>
        <strain evidence="2 3">EPR-M</strain>
    </source>
</reference>
<feature type="domain" description="Roadblock/LAMTOR2" evidence="1">
    <location>
        <begin position="3"/>
        <end position="94"/>
    </location>
</feature>
<dbReference type="InterPro" id="IPR004942">
    <property type="entry name" value="Roadblock/LAMTOR2_dom"/>
</dbReference>
<name>A0A1X0XSJ3_9BACT</name>
<sequence length="119" mass="13339">MPFKKMLGTMLERIPGSLGAIIVDWEGESVDQAGRLDAFELKVIGAHKGLILDNLRQAVARAEGNDLEEIIITTAQRQTIIMPATRDYFLVVALERKDVMGRALFEARRCLEQLKEEIA</sequence>
<dbReference type="Gene3D" id="3.30.450.30">
    <property type="entry name" value="Dynein light chain 2a, cytoplasmic"/>
    <property type="match status" value="1"/>
</dbReference>
<evidence type="ECO:0000259" key="1">
    <source>
        <dbReference type="SMART" id="SM00960"/>
    </source>
</evidence>
<dbReference type="STRING" id="1969733.B5V00_15150"/>
<dbReference type="Proteomes" id="UP000193136">
    <property type="component" value="Unassembled WGS sequence"/>
</dbReference>
<dbReference type="RefSeq" id="WP_085011665.1">
    <property type="nucleotide sequence ID" value="NZ_NAAD01000027.1"/>
</dbReference>
<protein>
    <submittedName>
        <fullName evidence="2">GTPase-activating protein</fullName>
    </submittedName>
</protein>
<evidence type="ECO:0000313" key="2">
    <source>
        <dbReference type="EMBL" id="ORJ55828.1"/>
    </source>
</evidence>
<proteinExistence type="predicted"/>
<comment type="caution">
    <text evidence="2">The sequence shown here is derived from an EMBL/GenBank/DDBJ whole genome shotgun (WGS) entry which is preliminary data.</text>
</comment>
<dbReference type="EMBL" id="NAAD01000027">
    <property type="protein sequence ID" value="ORJ55828.1"/>
    <property type="molecule type" value="Genomic_DNA"/>
</dbReference>
<gene>
    <name evidence="2" type="ORF">B5V00_15150</name>
</gene>
<evidence type="ECO:0000313" key="3">
    <source>
        <dbReference type="Proteomes" id="UP000193136"/>
    </source>
</evidence>
<organism evidence="2 3">
    <name type="scientific">Geothermobacter hydrogeniphilus</name>
    <dbReference type="NCBI Taxonomy" id="1969733"/>
    <lineage>
        <taxon>Bacteria</taxon>
        <taxon>Pseudomonadati</taxon>
        <taxon>Thermodesulfobacteriota</taxon>
        <taxon>Desulfuromonadia</taxon>
        <taxon>Desulfuromonadales</taxon>
        <taxon>Geothermobacteraceae</taxon>
        <taxon>Geothermobacter</taxon>
    </lineage>
</organism>